<evidence type="ECO:0000313" key="3">
    <source>
        <dbReference type="Proteomes" id="UP000256310"/>
    </source>
</evidence>
<accession>A0A3D9FCT5</accession>
<dbReference type="RefSeq" id="WP_116235119.1">
    <property type="nucleotide sequence ID" value="NZ_QRDP01000004.1"/>
</dbReference>
<dbReference type="EMBL" id="QRDP01000004">
    <property type="protein sequence ID" value="RED15624.1"/>
    <property type="molecule type" value="Genomic_DNA"/>
</dbReference>
<dbReference type="PROSITE" id="PS51257">
    <property type="entry name" value="PROKAR_LIPOPROTEIN"/>
    <property type="match status" value="1"/>
</dbReference>
<reference evidence="2 3" key="1">
    <citation type="submission" date="2018-07" db="EMBL/GenBank/DDBJ databases">
        <title>Genomic Encyclopedia of Type Strains, Phase IV (KMG-IV): sequencing the most valuable type-strain genomes for metagenomic binning, comparative biology and taxonomic classification.</title>
        <authorList>
            <person name="Goeker M."/>
        </authorList>
    </citation>
    <scope>NUCLEOTIDE SEQUENCE [LARGE SCALE GENOMIC DNA]</scope>
    <source>
        <strain evidence="2 3">DSM 26725</strain>
    </source>
</reference>
<feature type="region of interest" description="Disordered" evidence="1">
    <location>
        <begin position="77"/>
        <end position="115"/>
    </location>
</feature>
<evidence type="ECO:0000256" key="1">
    <source>
        <dbReference type="SAM" id="MobiDB-lite"/>
    </source>
</evidence>
<evidence type="ECO:0000313" key="2">
    <source>
        <dbReference type="EMBL" id="RED15624.1"/>
    </source>
</evidence>
<comment type="caution">
    <text evidence="2">The sequence shown here is derived from an EMBL/GenBank/DDBJ whole genome shotgun (WGS) entry which is preliminary data.</text>
</comment>
<dbReference type="AlphaFoldDB" id="A0A3D9FCT5"/>
<sequence length="164" mass="17336">MKMLGLSACAIGALLLVGCSDDPTAEEEVAQIEAGREAAQAAEDTPSVQSQYDAAVGCAATAVNVANVFNVIASTDEDSNPEQAAQARGNAEQNMTEARAFAQQAEQIARDPQIGKTRDEVMADIDGIDRVIRERGRNADDFMAFATELARESDQCDTIQNPAG</sequence>
<keyword evidence="3" id="KW-1185">Reference proteome</keyword>
<gene>
    <name evidence="2" type="ORF">DFR46_0622</name>
</gene>
<evidence type="ECO:0008006" key="4">
    <source>
        <dbReference type="Google" id="ProtNLM"/>
    </source>
</evidence>
<dbReference type="Proteomes" id="UP000256310">
    <property type="component" value="Unassembled WGS sequence"/>
</dbReference>
<proteinExistence type="predicted"/>
<protein>
    <recommendedName>
        <fullName evidence="4">Lipoprotein</fullName>
    </recommendedName>
</protein>
<name>A0A3D9FCT5_9SPHN</name>
<organism evidence="2 3">
    <name type="scientific">Parasphingopyxis lamellibrachiae</name>
    <dbReference type="NCBI Taxonomy" id="680125"/>
    <lineage>
        <taxon>Bacteria</taxon>
        <taxon>Pseudomonadati</taxon>
        <taxon>Pseudomonadota</taxon>
        <taxon>Alphaproteobacteria</taxon>
        <taxon>Sphingomonadales</taxon>
        <taxon>Sphingomonadaceae</taxon>
        <taxon>Parasphingopyxis</taxon>
    </lineage>
</organism>